<evidence type="ECO:0000313" key="2">
    <source>
        <dbReference type="EMBL" id="GJT54993.1"/>
    </source>
</evidence>
<dbReference type="EMBL" id="BQNB010016721">
    <property type="protein sequence ID" value="GJT54993.1"/>
    <property type="molecule type" value="Genomic_DNA"/>
</dbReference>
<evidence type="ECO:0000313" key="3">
    <source>
        <dbReference type="Proteomes" id="UP001151760"/>
    </source>
</evidence>
<keyword evidence="1" id="KW-0812">Transmembrane</keyword>
<accession>A0ABQ5EW52</accession>
<keyword evidence="3" id="KW-1185">Reference proteome</keyword>
<proteinExistence type="predicted"/>
<protein>
    <submittedName>
        <fullName evidence="2">Uncharacterized protein</fullName>
    </submittedName>
</protein>
<feature type="transmembrane region" description="Helical" evidence="1">
    <location>
        <begin position="89"/>
        <end position="110"/>
    </location>
</feature>
<comment type="caution">
    <text evidence="2">The sequence shown here is derived from an EMBL/GenBank/DDBJ whole genome shotgun (WGS) entry which is preliminary data.</text>
</comment>
<keyword evidence="1" id="KW-1133">Transmembrane helix</keyword>
<name>A0ABQ5EW52_9ASTR</name>
<dbReference type="Proteomes" id="UP001151760">
    <property type="component" value="Unassembled WGS sequence"/>
</dbReference>
<reference evidence="2" key="2">
    <citation type="submission" date="2022-01" db="EMBL/GenBank/DDBJ databases">
        <authorList>
            <person name="Yamashiro T."/>
            <person name="Shiraishi A."/>
            <person name="Satake H."/>
            <person name="Nakayama K."/>
        </authorList>
    </citation>
    <scope>NUCLEOTIDE SEQUENCE</scope>
</reference>
<sequence>MASLGAAADMGFKARLDYNVAVVSYKSKVVSSGSSFVSAILGQMTYSIASPTLDSAGSYVMQGAPFTQGTIPSIPIGGSISPEGFLPSILLLVVIIVTVVIVIVILIVVVVDDVSLIFKLSFVIIGFLHRIMPYYLIH</sequence>
<feature type="transmembrane region" description="Helical" evidence="1">
    <location>
        <begin position="116"/>
        <end position="137"/>
    </location>
</feature>
<evidence type="ECO:0000256" key="1">
    <source>
        <dbReference type="SAM" id="Phobius"/>
    </source>
</evidence>
<keyword evidence="1" id="KW-0472">Membrane</keyword>
<reference evidence="2" key="1">
    <citation type="journal article" date="2022" name="Int. J. Mol. Sci.">
        <title>Draft Genome of Tanacetum Coccineum: Genomic Comparison of Closely Related Tanacetum-Family Plants.</title>
        <authorList>
            <person name="Yamashiro T."/>
            <person name="Shiraishi A."/>
            <person name="Nakayama K."/>
            <person name="Satake H."/>
        </authorList>
    </citation>
    <scope>NUCLEOTIDE SEQUENCE</scope>
</reference>
<gene>
    <name evidence="2" type="ORF">Tco_0990047</name>
</gene>
<organism evidence="2 3">
    <name type="scientific">Tanacetum coccineum</name>
    <dbReference type="NCBI Taxonomy" id="301880"/>
    <lineage>
        <taxon>Eukaryota</taxon>
        <taxon>Viridiplantae</taxon>
        <taxon>Streptophyta</taxon>
        <taxon>Embryophyta</taxon>
        <taxon>Tracheophyta</taxon>
        <taxon>Spermatophyta</taxon>
        <taxon>Magnoliopsida</taxon>
        <taxon>eudicotyledons</taxon>
        <taxon>Gunneridae</taxon>
        <taxon>Pentapetalae</taxon>
        <taxon>asterids</taxon>
        <taxon>campanulids</taxon>
        <taxon>Asterales</taxon>
        <taxon>Asteraceae</taxon>
        <taxon>Asteroideae</taxon>
        <taxon>Anthemideae</taxon>
        <taxon>Anthemidinae</taxon>
        <taxon>Tanacetum</taxon>
    </lineage>
</organism>